<evidence type="ECO:0000313" key="9">
    <source>
        <dbReference type="Proteomes" id="UP000597444"/>
    </source>
</evidence>
<keyword evidence="5 6" id="KW-0457">Lysine biosynthesis</keyword>
<sequence length="356" mass="38905">MTSTARVRAAIVGGSGYTGGELARLLLFHPQVELTQVASSSRAGQFLHSTHPNLRKLSTLRYCHPDDLTGCDVLFLCLPHGSAAQAIERYRGLAPRIIDLSADFRLRSPALYERWYGHAHPAPHLLNEAVYGLPELHRAQLRDAAMVSGHGCNATTAILGLAPLYRAGIVNQDIPLVLEAKVGSSEAGAAATIGSHHPDRSGAVRSFQPTGHRHTAELIQEFGVVSNSELRQTIAFSATAIELVRGVLVTAHVFVNERIEEKNLWRIYREAYGREPFVRLVKERSGVYRYPEPKILAGSNYCDVGFELDVEQQRVVVMAALDNLMKGAAGGAVQSLNCMFGWDETLGLEFPGLHPI</sequence>
<proteinExistence type="inferred from homology"/>
<feature type="active site" evidence="6">
    <location>
        <position position="152"/>
    </location>
</feature>
<dbReference type="Pfam" id="PF22698">
    <property type="entry name" value="Semialdhyde_dhC_1"/>
    <property type="match status" value="1"/>
</dbReference>
<reference evidence="8" key="1">
    <citation type="submission" date="2020-10" db="EMBL/GenBank/DDBJ databases">
        <title>Taxonomic study of unclassified bacteria belonging to the class Ktedonobacteria.</title>
        <authorList>
            <person name="Yabe S."/>
            <person name="Wang C.M."/>
            <person name="Zheng Y."/>
            <person name="Sakai Y."/>
            <person name="Cavaletti L."/>
            <person name="Monciardini P."/>
            <person name="Donadio S."/>
        </authorList>
    </citation>
    <scope>NUCLEOTIDE SEQUENCE</scope>
    <source>
        <strain evidence="8">ID150040</strain>
    </source>
</reference>
<evidence type="ECO:0000259" key="7">
    <source>
        <dbReference type="SMART" id="SM00859"/>
    </source>
</evidence>
<dbReference type="PANTHER" id="PTHR32338">
    <property type="entry name" value="N-ACETYL-GAMMA-GLUTAMYL-PHOSPHATE REDUCTASE, CHLOROPLASTIC-RELATED-RELATED"/>
    <property type="match status" value="1"/>
</dbReference>
<feature type="binding site" evidence="6">
    <location>
        <begin position="15"/>
        <end position="18"/>
    </location>
    <ligand>
        <name>NADP(+)</name>
        <dbReference type="ChEBI" id="CHEBI:58349"/>
    </ligand>
</feature>
<dbReference type="SUPFAM" id="SSF55347">
    <property type="entry name" value="Glyceraldehyde-3-phosphate dehydrogenase-like, C-terminal domain"/>
    <property type="match status" value="1"/>
</dbReference>
<dbReference type="CDD" id="cd24151">
    <property type="entry name" value="AGPR_1_N_LysY"/>
    <property type="match status" value="1"/>
</dbReference>
<dbReference type="NCBIfam" id="TIGR01850">
    <property type="entry name" value="argC"/>
    <property type="match status" value="1"/>
</dbReference>
<dbReference type="AlphaFoldDB" id="A0A8J3IGC5"/>
<dbReference type="InterPro" id="IPR000706">
    <property type="entry name" value="AGPR_type-1"/>
</dbReference>
<organism evidence="8 9">
    <name type="scientific">Reticulibacter mediterranei</name>
    <dbReference type="NCBI Taxonomy" id="2778369"/>
    <lineage>
        <taxon>Bacteria</taxon>
        <taxon>Bacillati</taxon>
        <taxon>Chloroflexota</taxon>
        <taxon>Ktedonobacteria</taxon>
        <taxon>Ktedonobacterales</taxon>
        <taxon>Reticulibacteraceae</taxon>
        <taxon>Reticulibacter</taxon>
    </lineage>
</organism>
<gene>
    <name evidence="8" type="primary">argC_2</name>
    <name evidence="6" type="synonym">lysY</name>
    <name evidence="8" type="ORF">KSF_050120</name>
</gene>
<evidence type="ECO:0000256" key="2">
    <source>
        <dbReference type="ARBA" id="ARBA00022605"/>
    </source>
</evidence>
<dbReference type="Proteomes" id="UP000597444">
    <property type="component" value="Unassembled WGS sequence"/>
</dbReference>
<dbReference type="EC" id="1.2.1.103" evidence="6"/>
<dbReference type="InterPro" id="IPR050085">
    <property type="entry name" value="AGPR"/>
</dbReference>
<comment type="catalytic activity">
    <reaction evidence="6">
        <text>[amino-group carrier protein]-C-terminal-N-(1-carboxy-5-oxopentan-1-yl)-L-glutamine + phosphate + NADP(+) = [amino-group carrier protein]-C-terminal-N-(1-carboxy-5-phosphooxy-5-oxopentan-1-yl)-L-glutamine + NADPH + H(+)</text>
        <dbReference type="Rhea" id="RHEA:41948"/>
        <dbReference type="Rhea" id="RHEA-COMP:9712"/>
        <dbReference type="Rhea" id="RHEA-COMP:9714"/>
        <dbReference type="ChEBI" id="CHEBI:15378"/>
        <dbReference type="ChEBI" id="CHEBI:43474"/>
        <dbReference type="ChEBI" id="CHEBI:57783"/>
        <dbReference type="ChEBI" id="CHEBI:58349"/>
        <dbReference type="ChEBI" id="CHEBI:78499"/>
        <dbReference type="ChEBI" id="CHEBI:78501"/>
        <dbReference type="EC" id="1.2.1.103"/>
    </reaction>
</comment>
<dbReference type="Pfam" id="PF01118">
    <property type="entry name" value="Semialdhyde_dh"/>
    <property type="match status" value="1"/>
</dbReference>
<dbReference type="HAMAP" id="MF_02083">
    <property type="entry name" value="LysY"/>
    <property type="match status" value="1"/>
</dbReference>
<dbReference type="InterPro" id="IPR037535">
    <property type="entry name" value="LysY"/>
</dbReference>
<protein>
    <recommendedName>
        <fullName evidence="6">Putative [LysW]-L-2-aminoadipate 6-phosphate reductase</fullName>
        <ecNumber evidence="6">1.2.1.103</ecNumber>
    </recommendedName>
</protein>
<dbReference type="GO" id="GO:0019878">
    <property type="term" value="P:lysine biosynthetic process via aminoadipic acid"/>
    <property type="evidence" value="ECO:0007669"/>
    <property type="project" value="UniProtKB-UniRule"/>
</dbReference>
<evidence type="ECO:0000313" key="8">
    <source>
        <dbReference type="EMBL" id="GHO94964.1"/>
    </source>
</evidence>
<comment type="function">
    <text evidence="6">Catalyzes the NADPH-dependent reduction of [LysW]-aminoadipate 6-phosphate to yield [LysW]-aminoadipate 6-semialdehyde.</text>
</comment>
<feature type="binding site" evidence="6">
    <location>
        <position position="323"/>
    </location>
    <ligand>
        <name>NADP(+)</name>
        <dbReference type="ChEBI" id="CHEBI:58349"/>
    </ligand>
</feature>
<feature type="domain" description="Semialdehyde dehydrogenase NAD-binding" evidence="7">
    <location>
        <begin position="8"/>
        <end position="144"/>
    </location>
</feature>
<accession>A0A8J3IGC5</accession>
<dbReference type="Gene3D" id="3.40.50.720">
    <property type="entry name" value="NAD(P)-binding Rossmann-like Domain"/>
    <property type="match status" value="1"/>
</dbReference>
<dbReference type="PANTHER" id="PTHR32338:SF11">
    <property type="entry name" value="[LYSW]-L-2-AMINOADIPATE_[LYSW]-L-GLUTAMATE PHOSPHATE REDUCTASE-RELATED"/>
    <property type="match status" value="1"/>
</dbReference>
<evidence type="ECO:0000256" key="4">
    <source>
        <dbReference type="ARBA" id="ARBA00023002"/>
    </source>
</evidence>
<dbReference type="SUPFAM" id="SSF51735">
    <property type="entry name" value="NAD(P)-binding Rossmann-fold domains"/>
    <property type="match status" value="1"/>
</dbReference>
<dbReference type="Gene3D" id="3.30.360.10">
    <property type="entry name" value="Dihydrodipicolinate Reductase, domain 2"/>
    <property type="match status" value="1"/>
</dbReference>
<comment type="caution">
    <text evidence="6">Lacks conserved residue(s) required for the propagation of feature annotation.</text>
</comment>
<name>A0A8J3IGC5_9CHLR</name>
<dbReference type="SMART" id="SM00859">
    <property type="entry name" value="Semialdhyde_dh"/>
    <property type="match status" value="1"/>
</dbReference>
<keyword evidence="1 6" id="KW-0963">Cytoplasm</keyword>
<comment type="caution">
    <text evidence="8">The sequence shown here is derived from an EMBL/GenBank/DDBJ whole genome shotgun (WGS) entry which is preliminary data.</text>
</comment>
<evidence type="ECO:0000256" key="1">
    <source>
        <dbReference type="ARBA" id="ARBA00022490"/>
    </source>
</evidence>
<evidence type="ECO:0000256" key="3">
    <source>
        <dbReference type="ARBA" id="ARBA00022857"/>
    </source>
</evidence>
<dbReference type="GO" id="GO:0070401">
    <property type="term" value="F:NADP+ binding"/>
    <property type="evidence" value="ECO:0007669"/>
    <property type="project" value="InterPro"/>
</dbReference>
<dbReference type="RefSeq" id="WP_220205669.1">
    <property type="nucleotide sequence ID" value="NZ_BNJK01000001.1"/>
</dbReference>
<evidence type="ECO:0000256" key="6">
    <source>
        <dbReference type="HAMAP-Rule" id="MF_02083"/>
    </source>
</evidence>
<dbReference type="GO" id="GO:0005737">
    <property type="term" value="C:cytoplasm"/>
    <property type="evidence" value="ECO:0007669"/>
    <property type="project" value="UniProtKB-SubCell"/>
</dbReference>
<dbReference type="EMBL" id="BNJK01000001">
    <property type="protein sequence ID" value="GHO94964.1"/>
    <property type="molecule type" value="Genomic_DNA"/>
</dbReference>
<keyword evidence="9" id="KW-1185">Reference proteome</keyword>
<comment type="subcellular location">
    <subcellularLocation>
        <location evidence="6">Cytoplasm</location>
    </subcellularLocation>
</comment>
<dbReference type="GO" id="GO:0051287">
    <property type="term" value="F:NAD binding"/>
    <property type="evidence" value="ECO:0007669"/>
    <property type="project" value="InterPro"/>
</dbReference>
<dbReference type="InterPro" id="IPR000534">
    <property type="entry name" value="Semialdehyde_DH_NAD-bd"/>
</dbReference>
<dbReference type="HAMAP" id="MF_00150">
    <property type="entry name" value="ArgC_type1"/>
    <property type="match status" value="1"/>
</dbReference>
<keyword evidence="3 6" id="KW-0521">NADP</keyword>
<dbReference type="GO" id="GO:0003942">
    <property type="term" value="F:N-acetyl-gamma-glutamyl-phosphate reductase activity"/>
    <property type="evidence" value="ECO:0007669"/>
    <property type="project" value="InterPro"/>
</dbReference>
<dbReference type="UniPathway" id="UPA00033">
    <property type="reaction ID" value="UER00037"/>
</dbReference>
<keyword evidence="4 6" id="KW-0560">Oxidoreductase</keyword>
<comment type="pathway">
    <text evidence="6">Amino-acid biosynthesis; L-lysine biosynthesis via AAA pathway; L-lysine from L-alpha-aminoadipate (Thermus route): step 3/5.</text>
</comment>
<keyword evidence="2 6" id="KW-0028">Amino-acid biosynthesis</keyword>
<dbReference type="InterPro" id="IPR058924">
    <property type="entry name" value="AGPR_dimerisation_dom"/>
</dbReference>
<dbReference type="GO" id="GO:0006526">
    <property type="term" value="P:L-arginine biosynthetic process"/>
    <property type="evidence" value="ECO:0007669"/>
    <property type="project" value="InterPro"/>
</dbReference>
<evidence type="ECO:0000256" key="5">
    <source>
        <dbReference type="ARBA" id="ARBA00023154"/>
    </source>
</evidence>
<comment type="similarity">
    <text evidence="6">Belongs to the NAGSA dehydrogenase family. Type 1 subfamily. LysY sub-subfamily.</text>
</comment>
<dbReference type="CDD" id="cd23939">
    <property type="entry name" value="AGPR_1_C_LysY"/>
    <property type="match status" value="1"/>
</dbReference>
<dbReference type="InterPro" id="IPR036291">
    <property type="entry name" value="NAD(P)-bd_dom_sf"/>
</dbReference>